<dbReference type="SUPFAM" id="SSF143800">
    <property type="entry name" value="L28p-like"/>
    <property type="match status" value="1"/>
</dbReference>
<accession>A0A2R5GAQ2</accession>
<evidence type="ECO:0000256" key="1">
    <source>
        <dbReference type="ARBA" id="ARBA00008760"/>
    </source>
</evidence>
<keyword evidence="3" id="KW-0687">Ribonucleoprotein</keyword>
<dbReference type="Gene3D" id="2.30.170.40">
    <property type="entry name" value="Ribosomal protein L28/L24"/>
    <property type="match status" value="1"/>
</dbReference>
<organism evidence="6 7">
    <name type="scientific">Hondaea fermentalgiana</name>
    <dbReference type="NCBI Taxonomy" id="2315210"/>
    <lineage>
        <taxon>Eukaryota</taxon>
        <taxon>Sar</taxon>
        <taxon>Stramenopiles</taxon>
        <taxon>Bigyra</taxon>
        <taxon>Labyrinthulomycetes</taxon>
        <taxon>Thraustochytrida</taxon>
        <taxon>Thraustochytriidae</taxon>
        <taxon>Hondaea</taxon>
    </lineage>
</organism>
<dbReference type="Proteomes" id="UP000241890">
    <property type="component" value="Unassembled WGS sequence"/>
</dbReference>
<keyword evidence="2 6" id="KW-0689">Ribosomal protein</keyword>
<evidence type="ECO:0000256" key="5">
    <source>
        <dbReference type="SAM" id="MobiDB-lite"/>
    </source>
</evidence>
<gene>
    <name evidence="6" type="ORF">FCC1311_009922</name>
</gene>
<name>A0A2R5GAQ2_9STRA</name>
<feature type="region of interest" description="Disordered" evidence="5">
    <location>
        <begin position="120"/>
        <end position="144"/>
    </location>
</feature>
<dbReference type="GO" id="GO:0003735">
    <property type="term" value="F:structural constituent of ribosome"/>
    <property type="evidence" value="ECO:0007669"/>
    <property type="project" value="InterPro"/>
</dbReference>
<dbReference type="InParanoid" id="A0A2R5GAQ2"/>
<dbReference type="InterPro" id="IPR034704">
    <property type="entry name" value="Ribosomal_bL28/bL31-like_sf"/>
</dbReference>
<dbReference type="PANTHER" id="PTHR13528">
    <property type="entry name" value="39S RIBOSOMAL PROTEIN L28, MITOCHONDRIAL"/>
    <property type="match status" value="1"/>
</dbReference>
<proteinExistence type="inferred from homology"/>
<protein>
    <recommendedName>
        <fullName evidence="4">Large ribosomal subunit protein bL28m</fullName>
    </recommendedName>
</protein>
<keyword evidence="7" id="KW-1185">Reference proteome</keyword>
<dbReference type="Pfam" id="PF00830">
    <property type="entry name" value="Ribosomal_L28"/>
    <property type="match status" value="1"/>
</dbReference>
<dbReference type="PANTHER" id="PTHR13528:SF2">
    <property type="entry name" value="LARGE RIBOSOMAL SUBUNIT PROTEIN BL28M"/>
    <property type="match status" value="1"/>
</dbReference>
<evidence type="ECO:0000313" key="7">
    <source>
        <dbReference type="Proteomes" id="UP000241890"/>
    </source>
</evidence>
<dbReference type="InterPro" id="IPR026569">
    <property type="entry name" value="Ribosomal_bL28"/>
</dbReference>
<evidence type="ECO:0000256" key="2">
    <source>
        <dbReference type="ARBA" id="ARBA00022980"/>
    </source>
</evidence>
<dbReference type="OrthoDB" id="361870at2759"/>
<sequence length="144" mass="15616">MASRAGQLANLVARGNKSGARPGRAQRGIYAGRTIQFGNKVSHAKNRSRRRWDPNVQNHTYKSEILDETFKLRVTTHAMRCIKQAGGFDEFLLNKPHLMQDSRLALDLRDRVLEAVKNGASAKAPAAADAAAAAASSSSTKTEA</sequence>
<dbReference type="AlphaFoldDB" id="A0A2R5GAQ2"/>
<evidence type="ECO:0000313" key="6">
    <source>
        <dbReference type="EMBL" id="GBG24774.1"/>
    </source>
</evidence>
<comment type="caution">
    <text evidence="6">The sequence shown here is derived from an EMBL/GenBank/DDBJ whole genome shotgun (WGS) entry which is preliminary data.</text>
</comment>
<dbReference type="GO" id="GO:0005762">
    <property type="term" value="C:mitochondrial large ribosomal subunit"/>
    <property type="evidence" value="ECO:0007669"/>
    <property type="project" value="TreeGrafter"/>
</dbReference>
<dbReference type="EMBL" id="BEYU01000008">
    <property type="protein sequence ID" value="GBG24774.1"/>
    <property type="molecule type" value="Genomic_DNA"/>
</dbReference>
<evidence type="ECO:0000256" key="4">
    <source>
        <dbReference type="ARBA" id="ARBA00035269"/>
    </source>
</evidence>
<reference evidence="6 7" key="1">
    <citation type="submission" date="2017-12" db="EMBL/GenBank/DDBJ databases">
        <title>Sequencing, de novo assembly and annotation of complete genome of a new Thraustochytrid species, strain FCC1311.</title>
        <authorList>
            <person name="Sedici K."/>
            <person name="Godart F."/>
            <person name="Aiese Cigliano R."/>
            <person name="Sanseverino W."/>
            <person name="Barakat M."/>
            <person name="Ortet P."/>
            <person name="Marechal E."/>
            <person name="Cagnac O."/>
            <person name="Amato A."/>
        </authorList>
    </citation>
    <scope>NUCLEOTIDE SEQUENCE [LARGE SCALE GENOMIC DNA]</scope>
</reference>
<evidence type="ECO:0000256" key="3">
    <source>
        <dbReference type="ARBA" id="ARBA00023274"/>
    </source>
</evidence>
<dbReference type="FunFam" id="2.30.170.40:FF:000003">
    <property type="entry name" value="54S ribosomal protein L24"/>
    <property type="match status" value="1"/>
</dbReference>
<dbReference type="InterPro" id="IPR037147">
    <property type="entry name" value="Ribosomal_bL28_sf"/>
</dbReference>
<comment type="similarity">
    <text evidence="1">Belongs to the bacterial ribosomal protein bL28 family.</text>
</comment>
<dbReference type="HAMAP" id="MF_00373">
    <property type="entry name" value="Ribosomal_bL28"/>
    <property type="match status" value="1"/>
</dbReference>